<dbReference type="Gene3D" id="2.40.160.20">
    <property type="match status" value="1"/>
</dbReference>
<gene>
    <name evidence="4" type="ORF">ACFPIE_10745</name>
</gene>
<accession>A0ABW0FS99</accession>
<protein>
    <submittedName>
        <fullName evidence="4">Porin family protein</fullName>
    </submittedName>
</protein>
<keyword evidence="1 2" id="KW-0732">Signal</keyword>
<evidence type="ECO:0000313" key="4">
    <source>
        <dbReference type="EMBL" id="MFC5344396.1"/>
    </source>
</evidence>
<dbReference type="RefSeq" id="WP_374037041.1">
    <property type="nucleotide sequence ID" value="NZ_CP169082.1"/>
</dbReference>
<feature type="signal peptide" evidence="2">
    <location>
        <begin position="1"/>
        <end position="22"/>
    </location>
</feature>
<comment type="caution">
    <text evidence="4">The sequence shown here is derived from an EMBL/GenBank/DDBJ whole genome shotgun (WGS) entry which is preliminary data.</text>
</comment>
<dbReference type="InterPro" id="IPR011250">
    <property type="entry name" value="OMP/PagP_B-barrel"/>
</dbReference>
<evidence type="ECO:0000313" key="5">
    <source>
        <dbReference type="Proteomes" id="UP001596152"/>
    </source>
</evidence>
<keyword evidence="5" id="KW-1185">Reference proteome</keyword>
<evidence type="ECO:0000256" key="2">
    <source>
        <dbReference type="SAM" id="SignalP"/>
    </source>
</evidence>
<evidence type="ECO:0000256" key="1">
    <source>
        <dbReference type="ARBA" id="ARBA00022729"/>
    </source>
</evidence>
<name>A0ABW0FS99_9CAUL</name>
<evidence type="ECO:0000259" key="3">
    <source>
        <dbReference type="Pfam" id="PF13505"/>
    </source>
</evidence>
<dbReference type="Pfam" id="PF13505">
    <property type="entry name" value="OMP_b-brl"/>
    <property type="match status" value="1"/>
</dbReference>
<organism evidence="4 5">
    <name type="scientific">Brevundimonas staleyi</name>
    <dbReference type="NCBI Taxonomy" id="74326"/>
    <lineage>
        <taxon>Bacteria</taxon>
        <taxon>Pseudomonadati</taxon>
        <taxon>Pseudomonadota</taxon>
        <taxon>Alphaproteobacteria</taxon>
        <taxon>Caulobacterales</taxon>
        <taxon>Caulobacteraceae</taxon>
        <taxon>Brevundimonas</taxon>
    </lineage>
</organism>
<dbReference type="SUPFAM" id="SSF56925">
    <property type="entry name" value="OMPA-like"/>
    <property type="match status" value="1"/>
</dbReference>
<reference evidence="5" key="1">
    <citation type="journal article" date="2019" name="Int. J. Syst. Evol. Microbiol.">
        <title>The Global Catalogue of Microorganisms (GCM) 10K type strain sequencing project: providing services to taxonomists for standard genome sequencing and annotation.</title>
        <authorList>
            <consortium name="The Broad Institute Genomics Platform"/>
            <consortium name="The Broad Institute Genome Sequencing Center for Infectious Disease"/>
            <person name="Wu L."/>
            <person name="Ma J."/>
        </authorList>
    </citation>
    <scope>NUCLEOTIDE SEQUENCE [LARGE SCALE GENOMIC DNA]</scope>
    <source>
        <strain evidence="5">JCM 12125</strain>
    </source>
</reference>
<sequence length="176" mass="18759">MTKTTLTALVAACALVPVAAHAQSESRTYATLGYTAVETGEVDLGAVTGRFGYKVLPWVGAELEAGVGVEDESFDFSIGGSSGTFELKHDVAAYAVAFLPLGEHFEAHARIGYGTTKIESSVVGVSVRQEGESFNYGVGASAFLDGWNGVRADWTRRDFQDGGEADTWSVSYVRRF</sequence>
<proteinExistence type="predicted"/>
<dbReference type="InterPro" id="IPR027385">
    <property type="entry name" value="Beta-barrel_OMP"/>
</dbReference>
<feature type="domain" description="Outer membrane protein beta-barrel" evidence="3">
    <location>
        <begin position="9"/>
        <end position="176"/>
    </location>
</feature>
<feature type="chain" id="PRO_5046399502" evidence="2">
    <location>
        <begin position="23"/>
        <end position="176"/>
    </location>
</feature>
<dbReference type="Proteomes" id="UP001596152">
    <property type="component" value="Unassembled WGS sequence"/>
</dbReference>
<dbReference type="EMBL" id="JBHSLF010000020">
    <property type="protein sequence ID" value="MFC5344396.1"/>
    <property type="molecule type" value="Genomic_DNA"/>
</dbReference>